<feature type="domain" description="Tyr recombinase" evidence="5">
    <location>
        <begin position="103"/>
        <end position="261"/>
    </location>
</feature>
<organism evidence="6 7">
    <name type="scientific">Eiseniibacteriota bacterium</name>
    <dbReference type="NCBI Taxonomy" id="2212470"/>
    <lineage>
        <taxon>Bacteria</taxon>
        <taxon>Candidatus Eiseniibacteriota</taxon>
    </lineage>
</organism>
<dbReference type="InterPro" id="IPR002104">
    <property type="entry name" value="Integrase_catalytic"/>
</dbReference>
<sequence length="261" mass="29631">MRWGERFLSGVYAPTSPGELQVQREPNRPSPPRGTARGVLRALERRGNHRGADPGIRAQTHGEGRQGPGDPSTRARGAQAHVATRLIAASPRTAGGHAQVDNARQGFFEEEDVQALLPHLPSHARNLVEFLYLTGWRSSEAFRLQWADIDWKRKFVLLRDSKNREPRIFPFKYHSRLEEVLRRQGEAVSRWEREHARICAAVFHWKGQHIGKLRRSWQRACCAAGMPGRLLHDFRRTAVRNLIRAGVQQAIGMKVTGHTTD</sequence>
<feature type="non-terminal residue" evidence="6">
    <location>
        <position position="261"/>
    </location>
</feature>
<name>A0A538SGZ2_UNCEI</name>
<dbReference type="Gene3D" id="1.10.443.10">
    <property type="entry name" value="Intergrase catalytic core"/>
    <property type="match status" value="1"/>
</dbReference>
<evidence type="ECO:0000259" key="5">
    <source>
        <dbReference type="PROSITE" id="PS51898"/>
    </source>
</evidence>
<dbReference type="InterPro" id="IPR011010">
    <property type="entry name" value="DNA_brk_join_enz"/>
</dbReference>
<proteinExistence type="inferred from homology"/>
<evidence type="ECO:0000313" key="7">
    <source>
        <dbReference type="Proteomes" id="UP000320184"/>
    </source>
</evidence>
<gene>
    <name evidence="6" type="ORF">E6K73_07425</name>
</gene>
<dbReference type="AlphaFoldDB" id="A0A538SGZ2"/>
<feature type="compositionally biased region" description="Basic and acidic residues" evidence="4">
    <location>
        <begin position="42"/>
        <end position="52"/>
    </location>
</feature>
<keyword evidence="3" id="KW-0233">DNA recombination</keyword>
<dbReference type="PROSITE" id="PS51898">
    <property type="entry name" value="TYR_RECOMBINASE"/>
    <property type="match status" value="1"/>
</dbReference>
<keyword evidence="2" id="KW-0238">DNA-binding</keyword>
<evidence type="ECO:0000313" key="6">
    <source>
        <dbReference type="EMBL" id="TMQ50635.1"/>
    </source>
</evidence>
<dbReference type="Pfam" id="PF00589">
    <property type="entry name" value="Phage_integrase"/>
    <property type="match status" value="1"/>
</dbReference>
<dbReference type="GO" id="GO:0003677">
    <property type="term" value="F:DNA binding"/>
    <property type="evidence" value="ECO:0007669"/>
    <property type="project" value="UniProtKB-KW"/>
</dbReference>
<protein>
    <submittedName>
        <fullName evidence="6">Site-specific integrase</fullName>
    </submittedName>
</protein>
<comment type="similarity">
    <text evidence="1">Belongs to the 'phage' integrase family.</text>
</comment>
<dbReference type="CDD" id="cd00796">
    <property type="entry name" value="INT_Rci_Hp1_C"/>
    <property type="match status" value="1"/>
</dbReference>
<dbReference type="PANTHER" id="PTHR30349">
    <property type="entry name" value="PHAGE INTEGRASE-RELATED"/>
    <property type="match status" value="1"/>
</dbReference>
<evidence type="ECO:0000256" key="2">
    <source>
        <dbReference type="ARBA" id="ARBA00023125"/>
    </source>
</evidence>
<accession>A0A538SGZ2</accession>
<evidence type="ECO:0000256" key="4">
    <source>
        <dbReference type="SAM" id="MobiDB-lite"/>
    </source>
</evidence>
<dbReference type="InterPro" id="IPR050090">
    <property type="entry name" value="Tyrosine_recombinase_XerCD"/>
</dbReference>
<dbReference type="GO" id="GO:0006310">
    <property type="term" value="P:DNA recombination"/>
    <property type="evidence" value="ECO:0007669"/>
    <property type="project" value="UniProtKB-KW"/>
</dbReference>
<dbReference type="PANTHER" id="PTHR30349:SF41">
    <property type="entry name" value="INTEGRASE_RECOMBINASE PROTEIN MJ0367-RELATED"/>
    <property type="match status" value="1"/>
</dbReference>
<comment type="caution">
    <text evidence="6">The sequence shown here is derived from an EMBL/GenBank/DDBJ whole genome shotgun (WGS) entry which is preliminary data.</text>
</comment>
<feature type="region of interest" description="Disordered" evidence="4">
    <location>
        <begin position="1"/>
        <end position="79"/>
    </location>
</feature>
<dbReference type="InterPro" id="IPR013762">
    <property type="entry name" value="Integrase-like_cat_sf"/>
</dbReference>
<dbReference type="EMBL" id="VBOT01000094">
    <property type="protein sequence ID" value="TMQ50635.1"/>
    <property type="molecule type" value="Genomic_DNA"/>
</dbReference>
<dbReference type="Proteomes" id="UP000320184">
    <property type="component" value="Unassembled WGS sequence"/>
</dbReference>
<reference evidence="6 7" key="1">
    <citation type="journal article" date="2019" name="Nat. Microbiol.">
        <title>Mediterranean grassland soil C-N compound turnover is dependent on rainfall and depth, and is mediated by genomically divergent microorganisms.</title>
        <authorList>
            <person name="Diamond S."/>
            <person name="Andeer P.F."/>
            <person name="Li Z."/>
            <person name="Crits-Christoph A."/>
            <person name="Burstein D."/>
            <person name="Anantharaman K."/>
            <person name="Lane K.R."/>
            <person name="Thomas B.C."/>
            <person name="Pan C."/>
            <person name="Northen T.R."/>
            <person name="Banfield J.F."/>
        </authorList>
    </citation>
    <scope>NUCLEOTIDE SEQUENCE [LARGE SCALE GENOMIC DNA]</scope>
    <source>
        <strain evidence="6">WS_3</strain>
    </source>
</reference>
<evidence type="ECO:0000256" key="1">
    <source>
        <dbReference type="ARBA" id="ARBA00008857"/>
    </source>
</evidence>
<dbReference type="SUPFAM" id="SSF56349">
    <property type="entry name" value="DNA breaking-rejoining enzymes"/>
    <property type="match status" value="1"/>
</dbReference>
<evidence type="ECO:0000256" key="3">
    <source>
        <dbReference type="ARBA" id="ARBA00023172"/>
    </source>
</evidence>
<dbReference type="GO" id="GO:0015074">
    <property type="term" value="P:DNA integration"/>
    <property type="evidence" value="ECO:0007669"/>
    <property type="project" value="InterPro"/>
</dbReference>